<feature type="region of interest" description="Disordered" evidence="8">
    <location>
        <begin position="52"/>
        <end position="73"/>
    </location>
</feature>
<keyword evidence="5" id="KW-0460">Magnesium</keyword>
<dbReference type="SUPFAM" id="SSF81653">
    <property type="entry name" value="Calcium ATPase, transduction domain A"/>
    <property type="match status" value="1"/>
</dbReference>
<evidence type="ECO:0000256" key="9">
    <source>
        <dbReference type="SAM" id="Phobius"/>
    </source>
</evidence>
<dbReference type="InterPro" id="IPR023299">
    <property type="entry name" value="ATPase_P-typ_cyto_dom_N"/>
</dbReference>
<feature type="transmembrane region" description="Helical" evidence="9">
    <location>
        <begin position="190"/>
        <end position="210"/>
    </location>
</feature>
<dbReference type="GO" id="GO:0000166">
    <property type="term" value="F:nucleotide binding"/>
    <property type="evidence" value="ECO:0007669"/>
    <property type="project" value="InterPro"/>
</dbReference>
<evidence type="ECO:0000256" key="2">
    <source>
        <dbReference type="ARBA" id="ARBA00022692"/>
    </source>
</evidence>
<feature type="transmembrane region" description="Helical" evidence="9">
    <location>
        <begin position="783"/>
        <end position="803"/>
    </location>
</feature>
<feature type="transmembrane region" description="Helical" evidence="9">
    <location>
        <begin position="815"/>
        <end position="834"/>
    </location>
</feature>
<dbReference type="PANTHER" id="PTHR24093">
    <property type="entry name" value="CATION TRANSPORTING ATPASE"/>
    <property type="match status" value="1"/>
</dbReference>
<accession>A0A1J7H709</accession>
<feature type="transmembrane region" description="Helical" evidence="9">
    <location>
        <begin position="382"/>
        <end position="404"/>
    </location>
</feature>
<name>A0A1J7H709_LUPAN</name>
<evidence type="ECO:0000256" key="1">
    <source>
        <dbReference type="ARBA" id="ARBA00004370"/>
    </source>
</evidence>
<dbReference type="InterPro" id="IPR008250">
    <property type="entry name" value="ATPase_P-typ_transduc_dom_A_sf"/>
</dbReference>
<reference evidence="11 12" key="1">
    <citation type="journal article" date="2017" name="Plant Biotechnol. J.">
        <title>A comprehensive draft genome sequence for lupin (Lupinus angustifolius), an emerging health food: insights into plant-microbe interactions and legume evolution.</title>
        <authorList>
            <person name="Hane J.K."/>
            <person name="Ming Y."/>
            <person name="Kamphuis L.G."/>
            <person name="Nelson M.N."/>
            <person name="Garg G."/>
            <person name="Atkins C.A."/>
            <person name="Bayer P.E."/>
            <person name="Bravo A."/>
            <person name="Bringans S."/>
            <person name="Cannon S."/>
            <person name="Edwards D."/>
            <person name="Foley R."/>
            <person name="Gao L.L."/>
            <person name="Harrison M.J."/>
            <person name="Huang W."/>
            <person name="Hurgobin B."/>
            <person name="Li S."/>
            <person name="Liu C.W."/>
            <person name="McGrath A."/>
            <person name="Morahan G."/>
            <person name="Murray J."/>
            <person name="Weller J."/>
            <person name="Jian J."/>
            <person name="Singh K.B."/>
        </authorList>
    </citation>
    <scope>NUCLEOTIDE SEQUENCE [LARGE SCALE GENOMIC DNA]</scope>
    <source>
        <strain evidence="12">cv. Tanjil</strain>
        <tissue evidence="11">Whole plant</tissue>
    </source>
</reference>
<dbReference type="Gramene" id="OIW02250">
    <property type="protein sequence ID" value="OIW02250"/>
    <property type="gene ID" value="TanjilG_15133"/>
</dbReference>
<keyword evidence="4" id="KW-0106">Calcium</keyword>
<dbReference type="InterPro" id="IPR036412">
    <property type="entry name" value="HAD-like_sf"/>
</dbReference>
<dbReference type="PANTHER" id="PTHR24093:SF454">
    <property type="entry name" value="CATION-TRANSPORTING P-TYPE ATPASE C-TERMINAL DOMAIN-CONTAINING PROTEIN"/>
    <property type="match status" value="1"/>
</dbReference>
<dbReference type="Pfam" id="PF00689">
    <property type="entry name" value="Cation_ATPase_C"/>
    <property type="match status" value="1"/>
</dbReference>
<dbReference type="SUPFAM" id="SSF56784">
    <property type="entry name" value="HAD-like"/>
    <property type="match status" value="1"/>
</dbReference>
<dbReference type="OMA" id="EGPKHGW"/>
<dbReference type="Gene3D" id="2.70.150.10">
    <property type="entry name" value="Calcium-transporting ATPase, cytoplasmic transduction domain A"/>
    <property type="match status" value="1"/>
</dbReference>
<dbReference type="Gene3D" id="3.40.1110.10">
    <property type="entry name" value="Calcium-transporting ATPase, cytoplasmic domain N"/>
    <property type="match status" value="1"/>
</dbReference>
<comment type="subcellular location">
    <subcellularLocation>
        <location evidence="1">Membrane</location>
    </subcellularLocation>
</comment>
<dbReference type="EMBL" id="CM007371">
    <property type="protein sequence ID" value="OIW02250.1"/>
    <property type="molecule type" value="Genomic_DNA"/>
</dbReference>
<dbReference type="SUPFAM" id="SSF81665">
    <property type="entry name" value="Calcium ATPase, transmembrane domain M"/>
    <property type="match status" value="1"/>
</dbReference>
<evidence type="ECO:0000259" key="10">
    <source>
        <dbReference type="Pfam" id="PF00689"/>
    </source>
</evidence>
<evidence type="ECO:0000256" key="3">
    <source>
        <dbReference type="ARBA" id="ARBA00022723"/>
    </source>
</evidence>
<evidence type="ECO:0000313" key="11">
    <source>
        <dbReference type="EMBL" id="OIW02250.1"/>
    </source>
</evidence>
<keyword evidence="2 9" id="KW-0812">Transmembrane</keyword>
<dbReference type="InterPro" id="IPR023214">
    <property type="entry name" value="HAD_sf"/>
</dbReference>
<dbReference type="Gene3D" id="3.40.50.1000">
    <property type="entry name" value="HAD superfamily/HAD-like"/>
    <property type="match status" value="1"/>
</dbReference>
<keyword evidence="7 9" id="KW-0472">Membrane</keyword>
<feature type="domain" description="Cation-transporting P-type ATPase C-terminal" evidence="10">
    <location>
        <begin position="808"/>
        <end position="979"/>
    </location>
</feature>
<dbReference type="GO" id="GO:0005886">
    <property type="term" value="C:plasma membrane"/>
    <property type="evidence" value="ECO:0007669"/>
    <property type="project" value="TreeGrafter"/>
</dbReference>
<evidence type="ECO:0000313" key="12">
    <source>
        <dbReference type="Proteomes" id="UP000188354"/>
    </source>
</evidence>
<feature type="transmembrane region" description="Helical" evidence="9">
    <location>
        <begin position="922"/>
        <end position="946"/>
    </location>
</feature>
<dbReference type="Proteomes" id="UP000188354">
    <property type="component" value="Chromosome LG11"/>
</dbReference>
<dbReference type="Pfam" id="PF13246">
    <property type="entry name" value="Cation_ATPase"/>
    <property type="match status" value="1"/>
</dbReference>
<evidence type="ECO:0000256" key="4">
    <source>
        <dbReference type="ARBA" id="ARBA00022837"/>
    </source>
</evidence>
<keyword evidence="3" id="KW-0479">Metal-binding</keyword>
<dbReference type="KEGG" id="lang:109360452"/>
<feature type="transmembrane region" description="Helical" evidence="9">
    <location>
        <begin position="958"/>
        <end position="978"/>
    </location>
</feature>
<protein>
    <recommendedName>
        <fullName evidence="10">Cation-transporting P-type ATPase C-terminal domain-containing protein</fullName>
    </recommendedName>
</protein>
<proteinExistence type="predicted"/>
<feature type="transmembrane region" description="Helical" evidence="9">
    <location>
        <begin position="160"/>
        <end position="178"/>
    </location>
</feature>
<sequence length="990" mass="109745">MSQASDDDGANNNDLSATLLLSNNSKHYISKWRILYIGIIISLKKPTTTASSSSYESLPEFEPPSRTPSSKSYVEIDVEEKKEEEYEEQHIWNEIARILEERDLESLLELGGVDRVCTFLDSQRQHSQEGTLHNNGNYRVSPVNGTSFSSSLLNSCKRNSYTISMLLITAGMSFATEFKEEGPKCGWHDGVAILFAVILMVASPSIANFWRERKMKLSKKLEFGVKRGEGCPMVAIADIVVGDKVFLRKDDKVPANGLFLGGDNFLLAESLKGKSDSENNPFLVAGSNVIEGHGWMLVTSVESKINLDVKRGLLECKIENPFSYIDKFTLTVSTLVAFVVLIRLVCKKDVDSSGIPEIKGKVSVGMLMEVLDRIFFRPQGKVSILTGLLISAILCMQHGMPLMVAISLKCGIDKVVSDHDVVINDLSACTTMGLVTVICIDASGGIVAKPLEVSRIWMGDGDISKVEGSQSHLVLPEVLQQGVGLLSALTAGPSFSPMPSSLVSWAETCGMNKNSFTEKFNILQRRRLNSDQECVGALVTIAGDNEQVWHCHWSGTASTILEMCSQYYDSKEECHVMVNEKVEFEQMIKEMEDNGLKTIAFAYRKTQVQEIEQDGLILLGLIGLKDTCPESNKLALEYLRSAGIQIKLVSEDDIMEVRAIASELGLEVQVDGSDVLEGKELEDMNRGAILDKVDVALVMGGFGPEEKLLMVQCLQEKGHVVAFIGRLTTSHASVLKVADVGIVHSSLSTTVNRESSSICIKCFSALKPIVSAGRSKYHNIQKFIQLQLTLSISGSLITLITTMSTEEPPLTPIQLIWVNMLMCILGGSMMVMELKSQEQLLNQPYPSNRKRNESILTNEIMKSIVIQVLYQASVSMIFEFGGHVTEMQKQLKKTMIFNTFLLCQVFNQLNNMHFLKMEVLKIVVKSYCFLLAIGACFVMQVLVIEYAKGLANCMRQNATEWFICVLVGALSWVFEWGLKHYQHISCFRVI</sequence>
<evidence type="ECO:0000256" key="5">
    <source>
        <dbReference type="ARBA" id="ARBA00022842"/>
    </source>
</evidence>
<dbReference type="GO" id="GO:0046872">
    <property type="term" value="F:metal ion binding"/>
    <property type="evidence" value="ECO:0007669"/>
    <property type="project" value="UniProtKB-KW"/>
</dbReference>
<evidence type="ECO:0000256" key="7">
    <source>
        <dbReference type="ARBA" id="ARBA00023136"/>
    </source>
</evidence>
<dbReference type="AlphaFoldDB" id="A0A1J7H709"/>
<organism evidence="11 12">
    <name type="scientific">Lupinus angustifolius</name>
    <name type="common">Narrow-leaved blue lupine</name>
    <dbReference type="NCBI Taxonomy" id="3871"/>
    <lineage>
        <taxon>Eukaryota</taxon>
        <taxon>Viridiplantae</taxon>
        <taxon>Streptophyta</taxon>
        <taxon>Embryophyta</taxon>
        <taxon>Tracheophyta</taxon>
        <taxon>Spermatophyta</taxon>
        <taxon>Magnoliopsida</taxon>
        <taxon>eudicotyledons</taxon>
        <taxon>Gunneridae</taxon>
        <taxon>Pentapetalae</taxon>
        <taxon>rosids</taxon>
        <taxon>fabids</taxon>
        <taxon>Fabales</taxon>
        <taxon>Fabaceae</taxon>
        <taxon>Papilionoideae</taxon>
        <taxon>50 kb inversion clade</taxon>
        <taxon>genistoids sensu lato</taxon>
        <taxon>core genistoids</taxon>
        <taxon>Genisteae</taxon>
        <taxon>Lupinus</taxon>
    </lineage>
</organism>
<gene>
    <name evidence="11" type="ORF">TanjilG_15133</name>
</gene>
<dbReference type="InterPro" id="IPR023298">
    <property type="entry name" value="ATPase_P-typ_TM_dom_sf"/>
</dbReference>
<keyword evidence="6 9" id="KW-1133">Transmembrane helix</keyword>
<dbReference type="Gene3D" id="1.20.1110.10">
    <property type="entry name" value="Calcium-transporting ATPase, transmembrane domain"/>
    <property type="match status" value="2"/>
</dbReference>
<keyword evidence="12" id="KW-1185">Reference proteome</keyword>
<evidence type="ECO:0000256" key="6">
    <source>
        <dbReference type="ARBA" id="ARBA00022989"/>
    </source>
</evidence>
<evidence type="ECO:0000256" key="8">
    <source>
        <dbReference type="SAM" id="MobiDB-lite"/>
    </source>
</evidence>
<dbReference type="STRING" id="3871.A0A1J7H709"/>
<dbReference type="OrthoDB" id="1422951at2759"/>
<dbReference type="GO" id="GO:0005388">
    <property type="term" value="F:P-type calcium transporter activity"/>
    <property type="evidence" value="ECO:0007669"/>
    <property type="project" value="TreeGrafter"/>
</dbReference>
<dbReference type="InterPro" id="IPR006068">
    <property type="entry name" value="ATPase_P-typ_cation-transptr_C"/>
</dbReference>